<feature type="domain" description="CN hydrolase" evidence="2">
    <location>
        <begin position="9"/>
        <end position="248"/>
    </location>
</feature>
<dbReference type="OrthoDB" id="9811121at2"/>
<dbReference type="EMBL" id="SLUK01000002">
    <property type="protein sequence ID" value="TCL44426.1"/>
    <property type="molecule type" value="Genomic_DNA"/>
</dbReference>
<dbReference type="SUPFAM" id="SSF56317">
    <property type="entry name" value="Carbon-nitrogen hydrolase"/>
    <property type="match status" value="1"/>
</dbReference>
<dbReference type="InterPro" id="IPR050345">
    <property type="entry name" value="Aliph_Amidase/BUP"/>
</dbReference>
<evidence type="ECO:0000313" key="3">
    <source>
        <dbReference type="EMBL" id="TCL44426.1"/>
    </source>
</evidence>
<protein>
    <submittedName>
        <fullName evidence="3">Amidohydrolase</fullName>
    </submittedName>
</protein>
<proteinExistence type="predicted"/>
<evidence type="ECO:0000313" key="4">
    <source>
        <dbReference type="Proteomes" id="UP000294682"/>
    </source>
</evidence>
<dbReference type="GO" id="GO:0016811">
    <property type="term" value="F:hydrolase activity, acting on carbon-nitrogen (but not peptide) bonds, in linear amides"/>
    <property type="evidence" value="ECO:0007669"/>
    <property type="project" value="TreeGrafter"/>
</dbReference>
<dbReference type="PANTHER" id="PTHR43674">
    <property type="entry name" value="NITRILASE C965.09-RELATED"/>
    <property type="match status" value="1"/>
</dbReference>
<reference evidence="3 4" key="1">
    <citation type="submission" date="2019-03" db="EMBL/GenBank/DDBJ databases">
        <title>Genomic Encyclopedia of Type Strains, Phase IV (KMG-IV): sequencing the most valuable type-strain genomes for metagenomic binning, comparative biology and taxonomic classification.</title>
        <authorList>
            <person name="Goeker M."/>
        </authorList>
    </citation>
    <scope>NUCLEOTIDE SEQUENCE [LARGE SCALE GENOMIC DNA]</scope>
    <source>
        <strain evidence="3 4">DSM 100433</strain>
    </source>
</reference>
<dbReference type="InterPro" id="IPR036526">
    <property type="entry name" value="C-N_Hydrolase_sf"/>
</dbReference>
<dbReference type="Pfam" id="PF00795">
    <property type="entry name" value="CN_hydrolase"/>
    <property type="match status" value="1"/>
</dbReference>
<dbReference type="CDD" id="cd07197">
    <property type="entry name" value="nitrilase"/>
    <property type="match status" value="1"/>
</dbReference>
<dbReference type="PANTHER" id="PTHR43674:SF16">
    <property type="entry name" value="CARBON-NITROGEN FAMILY, PUTATIVE (AFU_ORTHOLOGUE AFUA_5G02350)-RELATED"/>
    <property type="match status" value="1"/>
</dbReference>
<keyword evidence="4" id="KW-1185">Reference proteome</keyword>
<dbReference type="PROSITE" id="PS50263">
    <property type="entry name" value="CN_HYDROLASE"/>
    <property type="match status" value="1"/>
</dbReference>
<dbReference type="Gene3D" id="3.60.110.10">
    <property type="entry name" value="Carbon-nitrogen hydrolase"/>
    <property type="match status" value="1"/>
</dbReference>
<gene>
    <name evidence="3" type="ORF">EDD78_10239</name>
</gene>
<keyword evidence="1" id="KW-0378">Hydrolase</keyword>
<evidence type="ECO:0000259" key="2">
    <source>
        <dbReference type="PROSITE" id="PS50263"/>
    </source>
</evidence>
<organism evidence="3 4">
    <name type="scientific">Harryflintia acetispora</name>
    <dbReference type="NCBI Taxonomy" id="1849041"/>
    <lineage>
        <taxon>Bacteria</taxon>
        <taxon>Bacillati</taxon>
        <taxon>Bacillota</taxon>
        <taxon>Clostridia</taxon>
        <taxon>Eubacteriales</taxon>
        <taxon>Oscillospiraceae</taxon>
        <taxon>Harryflintia</taxon>
    </lineage>
</organism>
<name>A0A9X8Y8W1_9FIRM</name>
<comment type="caution">
    <text evidence="3">The sequence shown here is derived from an EMBL/GenBank/DDBJ whole genome shotgun (WGS) entry which is preliminary data.</text>
</comment>
<evidence type="ECO:0000256" key="1">
    <source>
        <dbReference type="ARBA" id="ARBA00022801"/>
    </source>
</evidence>
<dbReference type="RefSeq" id="WP_117507428.1">
    <property type="nucleotide sequence ID" value="NZ_SLUK01000002.1"/>
</dbReference>
<dbReference type="AlphaFoldDB" id="A0A9X8Y8W1"/>
<dbReference type="Proteomes" id="UP000294682">
    <property type="component" value="Unassembled WGS sequence"/>
</dbReference>
<dbReference type="InterPro" id="IPR003010">
    <property type="entry name" value="C-N_Hydrolase"/>
</dbReference>
<sequence length="292" mass="32425">MREPFDRPLRVALVQRRAVRGDSYANLQLGLECCRAAGQKKADLVVFPEIWSSGYEVPFGRPLLEHGAYMRSFQEEARRLGLGIVATCLSKGKKLPQDTAVVISPTGEILMRYAKVHTCDFSAERALEPGEGFAVCDFPFEGGRVRLGVMTGFDREYPESARELMLKGAELIVVPNAGAMDPLRLGQLRTRAFENMVGVAMANYPGLGWGCSCAFSPIVYSETGHYIDNTLAMAGERAEGLVLADFDLEAIRAWRARRVWGGAYRKTYAYPSLLEARPPKPLVRRDNRTQCP</sequence>
<accession>A0A9X8Y8W1</accession>